<evidence type="ECO:0000256" key="9">
    <source>
        <dbReference type="ARBA" id="ARBA00023136"/>
    </source>
</evidence>
<evidence type="ECO:0000256" key="1">
    <source>
        <dbReference type="ARBA" id="ARBA00004167"/>
    </source>
</evidence>
<protein>
    <submittedName>
        <fullName evidence="12">Uncharacterized protein</fullName>
    </submittedName>
</protein>
<dbReference type="FunFam" id="3.80.10.10:FF:000453">
    <property type="entry name" value="Leucine-rich receptor-like protein kinase family protein"/>
    <property type="match status" value="1"/>
</dbReference>
<evidence type="ECO:0000313" key="13">
    <source>
        <dbReference type="Proteomes" id="UP000054558"/>
    </source>
</evidence>
<keyword evidence="8" id="KW-1133">Transmembrane helix</keyword>
<gene>
    <name evidence="12" type="ORF">KFL_010600035</name>
</gene>
<keyword evidence="2" id="KW-0433">Leucine-rich repeat</keyword>
<dbReference type="OrthoDB" id="676979at2759"/>
<keyword evidence="7" id="KW-0067">ATP-binding</keyword>
<evidence type="ECO:0000256" key="5">
    <source>
        <dbReference type="ARBA" id="ARBA00022737"/>
    </source>
</evidence>
<dbReference type="PROSITE" id="PS51450">
    <property type="entry name" value="LRR"/>
    <property type="match status" value="1"/>
</dbReference>
<dbReference type="Gene3D" id="3.80.10.10">
    <property type="entry name" value="Ribonuclease Inhibitor"/>
    <property type="match status" value="5"/>
</dbReference>
<evidence type="ECO:0000256" key="10">
    <source>
        <dbReference type="ARBA" id="ARBA00023180"/>
    </source>
</evidence>
<evidence type="ECO:0000313" key="12">
    <source>
        <dbReference type="EMBL" id="GAQ92579.1"/>
    </source>
</evidence>
<dbReference type="Pfam" id="PF13855">
    <property type="entry name" value="LRR_8"/>
    <property type="match status" value="1"/>
</dbReference>
<keyword evidence="5" id="KW-0677">Repeat</keyword>
<feature type="compositionally biased region" description="Basic residues" evidence="11">
    <location>
        <begin position="1083"/>
        <end position="1092"/>
    </location>
</feature>
<dbReference type="FunFam" id="3.80.10.10:FF:000095">
    <property type="entry name" value="LRR receptor-like serine/threonine-protein kinase GSO1"/>
    <property type="match status" value="2"/>
</dbReference>
<dbReference type="InterPro" id="IPR032675">
    <property type="entry name" value="LRR_dom_sf"/>
</dbReference>
<keyword evidence="9" id="KW-0472">Membrane</keyword>
<dbReference type="GO" id="GO:0005524">
    <property type="term" value="F:ATP binding"/>
    <property type="evidence" value="ECO:0007669"/>
    <property type="project" value="UniProtKB-KW"/>
</dbReference>
<dbReference type="FunFam" id="3.80.10.10:FF:000383">
    <property type="entry name" value="Leucine-rich repeat receptor protein kinase EMS1"/>
    <property type="match status" value="1"/>
</dbReference>
<evidence type="ECO:0000256" key="11">
    <source>
        <dbReference type="SAM" id="MobiDB-lite"/>
    </source>
</evidence>
<dbReference type="Pfam" id="PF00560">
    <property type="entry name" value="LRR_1"/>
    <property type="match status" value="17"/>
</dbReference>
<dbReference type="PANTHER" id="PTHR48053">
    <property type="entry name" value="LEUCINE RICH REPEAT FAMILY PROTEIN, EXPRESSED"/>
    <property type="match status" value="1"/>
</dbReference>
<name>A0A1Y1ISS1_KLENI</name>
<keyword evidence="6" id="KW-0547">Nucleotide-binding</keyword>
<evidence type="ECO:0000256" key="4">
    <source>
        <dbReference type="ARBA" id="ARBA00022729"/>
    </source>
</evidence>
<comment type="subcellular location">
    <subcellularLocation>
        <location evidence="1">Membrane</location>
        <topology evidence="1">Single-pass membrane protein</topology>
    </subcellularLocation>
</comment>
<dbReference type="PRINTS" id="PR00019">
    <property type="entry name" value="LEURICHRPT"/>
</dbReference>
<dbReference type="InterPro" id="IPR003591">
    <property type="entry name" value="Leu-rich_rpt_typical-subtyp"/>
</dbReference>
<proteinExistence type="predicted"/>
<dbReference type="GO" id="GO:0006952">
    <property type="term" value="P:defense response"/>
    <property type="evidence" value="ECO:0007669"/>
    <property type="project" value="UniProtKB-ARBA"/>
</dbReference>
<keyword evidence="4" id="KW-0732">Signal</keyword>
<dbReference type="PANTHER" id="PTHR48053:SF71">
    <property type="entry name" value="LEUCINE RICH REPEAT FAMILY PROTEIN, EXPRESSED"/>
    <property type="match status" value="1"/>
</dbReference>
<dbReference type="OMA" id="GNNPPMG"/>
<dbReference type="GO" id="GO:0016020">
    <property type="term" value="C:membrane"/>
    <property type="evidence" value="ECO:0007669"/>
    <property type="project" value="UniProtKB-SubCell"/>
</dbReference>
<organism evidence="12 13">
    <name type="scientific">Klebsormidium nitens</name>
    <name type="common">Green alga</name>
    <name type="synonym">Ulothrix nitens</name>
    <dbReference type="NCBI Taxonomy" id="105231"/>
    <lineage>
        <taxon>Eukaryota</taxon>
        <taxon>Viridiplantae</taxon>
        <taxon>Streptophyta</taxon>
        <taxon>Klebsormidiophyceae</taxon>
        <taxon>Klebsormidiales</taxon>
        <taxon>Klebsormidiaceae</taxon>
        <taxon>Klebsormidium</taxon>
    </lineage>
</organism>
<evidence type="ECO:0000256" key="7">
    <source>
        <dbReference type="ARBA" id="ARBA00022840"/>
    </source>
</evidence>
<feature type="region of interest" description="Disordered" evidence="11">
    <location>
        <begin position="1067"/>
        <end position="1104"/>
    </location>
</feature>
<dbReference type="EMBL" id="DF238009">
    <property type="protein sequence ID" value="GAQ92579.1"/>
    <property type="molecule type" value="Genomic_DNA"/>
</dbReference>
<dbReference type="Proteomes" id="UP000054558">
    <property type="component" value="Unassembled WGS sequence"/>
</dbReference>
<sequence length="1369" mass="145383">MAAVFCACRIRGAPVRAPVTSKELSRVTGVPLPSLTDACKKMGAWVEGHWTESSGMPVGADALLLQACEHVMVGRDAEETKALSAGCRRLCADRSWALAVQGRTPKVAAAAVIWTVATRRGMSLGKKEVAVGCHVSVASLDRCAKLMREAAADPPPSITMAPILAGTLRYAIPILGILCALGLLRGVWSATIEEIDDLVQGPLWNQTSITIWGGRLSGQIPPELGSLTNLTSLSISYTSLSGPIPPELSNLTKLTFLHISQTSLSGPIPPELGRLINLTELHLTFNNLSGPIPPELGRLSNLTRLSLYNNRLSGHIPPEFGTLTKLTSLSLSNNRLSGSIPPVIGNLTSLASVDLSANPFSGSIPPQIGKLAGLGSLSLSACNLSSPIPSELNGLKKLQYLKLQHNKLSGSIPPWFGSLTTLRNLCLNNNTLSGPIPRELGRLTSLFDLGLNNNILSGPIPPELGRLTSLTDLGLNNNTLSGPIPPELGRLTSLFDLRLAFNTLSGPIPLELGSLTRLWHLSVAFNNLSGPISPELGQLAGLGTLDLSSNNLSGPIPPELGQLAGLDTLDLSSNNLSGPIPPELGQLAGLDTLDLSSNNLSGPIPPELGQLAGLDTLDLAFNNLSGPLPPEFGQLAGLDTLDLQNNNITGPIPCEVLVGVGSEGNNIFGGNSITLPSDFGYLEDVTILDLSFPGIGMSGTIPPELGSLSNLFFLDLSSNDLSGPIPPELGRLSNLTILFLDNNSFSGSIPPELGGLIELSILHLAFNNLSGPIPPELGRLANLQILSLSENSLSGPLPLELGRLSSLNSLVAINNRLSGHIPPELGSLTLSSLDLSNNHLSGPIPSEFGSLVELTNLSLSNNSLSGRIPPELGNLTRLRSIDLSNNGLSGPIPSELGRLLAINTLNLSSTDTSCEMLDMSRLNAISRLGLPCAPPPSFKHTNLTYLALSVSNNNPTIHLDLSSVPDSCKIVNLTGPHFRLKSIRFWGACEEGCVVSLAGTGAKLDRSTRRKVCLSRISVFLSGDIPIPQYNGTVFLGVLSNAHGNYTLADPDFVDLIDLGRDGRAYTGSGSRGSRRAISAAIPRRRRSRRSSSGHSPSSCWWRPSPSSWWPAGADESGVQGSRLQMGGDSAIMGVLPVVDVITDFLVLSEVWGAWPMWVVLASVCAPFVWGSFAVAKAWSSSGSPVRGWKGLRVRWLWPLPALSDEQPGTSDGLSPRATVSAILLLPLGLLGVLVQDLLSVAERFGLHLATGDRIVVFERYHESRVVVELLLESLPQAVFQTGLYIVGSSRATRIYIDQRIFVQSIVVSLCSLSVHYCSMLWEAVYEGRSLVRVFLDRFRGAGQPSFVTATSHPSEDEEVEGLSQKMVI</sequence>
<reference evidence="12 13" key="1">
    <citation type="journal article" date="2014" name="Nat. Commun.">
        <title>Klebsormidium flaccidum genome reveals primary factors for plant terrestrial adaptation.</title>
        <authorList>
            <person name="Hori K."/>
            <person name="Maruyama F."/>
            <person name="Fujisawa T."/>
            <person name="Togashi T."/>
            <person name="Yamamoto N."/>
            <person name="Seo M."/>
            <person name="Sato S."/>
            <person name="Yamada T."/>
            <person name="Mori H."/>
            <person name="Tajima N."/>
            <person name="Moriyama T."/>
            <person name="Ikeuchi M."/>
            <person name="Watanabe M."/>
            <person name="Wada H."/>
            <person name="Kobayashi K."/>
            <person name="Saito M."/>
            <person name="Masuda T."/>
            <person name="Sasaki-Sekimoto Y."/>
            <person name="Mashiguchi K."/>
            <person name="Awai K."/>
            <person name="Shimojima M."/>
            <person name="Masuda S."/>
            <person name="Iwai M."/>
            <person name="Nobusawa T."/>
            <person name="Narise T."/>
            <person name="Kondo S."/>
            <person name="Saito H."/>
            <person name="Sato R."/>
            <person name="Murakawa M."/>
            <person name="Ihara Y."/>
            <person name="Oshima-Yamada Y."/>
            <person name="Ohtaka K."/>
            <person name="Satoh M."/>
            <person name="Sonobe K."/>
            <person name="Ishii M."/>
            <person name="Ohtani R."/>
            <person name="Kanamori-Sato M."/>
            <person name="Honoki R."/>
            <person name="Miyazaki D."/>
            <person name="Mochizuki H."/>
            <person name="Umetsu J."/>
            <person name="Higashi K."/>
            <person name="Shibata D."/>
            <person name="Kamiya Y."/>
            <person name="Sato N."/>
            <person name="Nakamura Y."/>
            <person name="Tabata S."/>
            <person name="Ida S."/>
            <person name="Kurokawa K."/>
            <person name="Ohta H."/>
        </authorList>
    </citation>
    <scope>NUCLEOTIDE SEQUENCE [LARGE SCALE GENOMIC DNA]</scope>
    <source>
        <strain evidence="12 13">NIES-2285</strain>
    </source>
</reference>
<accession>A0A1Y1ISS1</accession>
<evidence type="ECO:0000256" key="2">
    <source>
        <dbReference type="ARBA" id="ARBA00022614"/>
    </source>
</evidence>
<feature type="compositionally biased region" description="Low complexity" evidence="11">
    <location>
        <begin position="1093"/>
        <end position="1104"/>
    </location>
</feature>
<evidence type="ECO:0000256" key="8">
    <source>
        <dbReference type="ARBA" id="ARBA00022989"/>
    </source>
</evidence>
<dbReference type="SUPFAM" id="SSF52058">
    <property type="entry name" value="L domain-like"/>
    <property type="match status" value="3"/>
</dbReference>
<keyword evidence="3" id="KW-0812">Transmembrane</keyword>
<dbReference type="SMART" id="SM00369">
    <property type="entry name" value="LRR_TYP"/>
    <property type="match status" value="15"/>
</dbReference>
<keyword evidence="13" id="KW-1185">Reference proteome</keyword>
<dbReference type="InterPro" id="IPR001611">
    <property type="entry name" value="Leu-rich_rpt"/>
</dbReference>
<evidence type="ECO:0000256" key="6">
    <source>
        <dbReference type="ARBA" id="ARBA00022741"/>
    </source>
</evidence>
<evidence type="ECO:0000256" key="3">
    <source>
        <dbReference type="ARBA" id="ARBA00022692"/>
    </source>
</evidence>
<dbReference type="STRING" id="105231.A0A1Y1ISS1"/>
<dbReference type="GO" id="GO:0009791">
    <property type="term" value="P:post-embryonic development"/>
    <property type="evidence" value="ECO:0007669"/>
    <property type="project" value="UniProtKB-ARBA"/>
</dbReference>
<dbReference type="GO" id="GO:0051707">
    <property type="term" value="P:response to other organism"/>
    <property type="evidence" value="ECO:0007669"/>
    <property type="project" value="UniProtKB-ARBA"/>
</dbReference>
<dbReference type="SMART" id="SM00365">
    <property type="entry name" value="LRR_SD22"/>
    <property type="match status" value="7"/>
</dbReference>
<keyword evidence="10" id="KW-0325">Glycoprotein</keyword>
<dbReference type="InterPro" id="IPR051716">
    <property type="entry name" value="Plant_RL_S/T_kinase"/>
</dbReference>